<organism evidence="3 4">
    <name type="scientific">Pseudomonas mangiferae</name>
    <dbReference type="NCBI Taxonomy" id="2593654"/>
    <lineage>
        <taxon>Bacteria</taxon>
        <taxon>Pseudomonadati</taxon>
        <taxon>Pseudomonadota</taxon>
        <taxon>Gammaproteobacteria</taxon>
        <taxon>Pseudomonadales</taxon>
        <taxon>Pseudomonadaceae</taxon>
        <taxon>Pseudomonas</taxon>
    </lineage>
</organism>
<dbReference type="Pfam" id="PF13360">
    <property type="entry name" value="PQQ_2"/>
    <property type="match status" value="2"/>
</dbReference>
<dbReference type="InterPro" id="IPR018391">
    <property type="entry name" value="PQQ_b-propeller_rpt"/>
</dbReference>
<dbReference type="RefSeq" id="WP_143489348.1">
    <property type="nucleotide sequence ID" value="NZ_VJOY01000011.1"/>
</dbReference>
<feature type="domain" description="Pyrrolo-quinoline quinone repeat" evidence="2">
    <location>
        <begin position="250"/>
        <end position="348"/>
    </location>
</feature>
<dbReference type="InterPro" id="IPR011047">
    <property type="entry name" value="Quinoprotein_ADH-like_sf"/>
</dbReference>
<accession>A0A553GWL6</accession>
<keyword evidence="1" id="KW-0732">Signal</keyword>
<evidence type="ECO:0000313" key="4">
    <source>
        <dbReference type="Proteomes" id="UP000315235"/>
    </source>
</evidence>
<reference evidence="3 4" key="1">
    <citation type="submission" date="2019-07" db="EMBL/GenBank/DDBJ databases">
        <title>Pseudomonas mangiferae sp. nov., isolated from bark of mango tree in Thailand.</title>
        <authorList>
            <person name="Srisuk N."/>
            <person name="Anurat P."/>
        </authorList>
    </citation>
    <scope>NUCLEOTIDE SEQUENCE [LARGE SCALE GENOMIC DNA]</scope>
    <source>
        <strain evidence="3 4">DMKU_BBB3-04</strain>
    </source>
</reference>
<dbReference type="SMART" id="SM00564">
    <property type="entry name" value="PQQ"/>
    <property type="match status" value="8"/>
</dbReference>
<dbReference type="OrthoDB" id="9794322at2"/>
<sequence>MSRRPARLAWLLGLVVSFADAASLTLDRPSVPPGQPLGFDAAGFAPGEPLTLYLDDQALAPAYAADGHGALRARANTPTAARAGLHRLTLRGATARASAALRLDAPWPQFGFDAAHTRHALYETRLRAARLGELTLHWRKTFRCGGQLYTSPAVRDGLLYVGCSAAGRRAYGLSALNEASGTTHWSRTGDGFGLSSPALAGDLVISGSREDGRLSAFDARSGAPRWSLQTEGFVIASPTVADGRVFVGSKDARVYALDVASGALLWRADTGGAITASAALAGGTLFVGVHDGSLYAFAADDGHLRWRAPTGGALQSPPLAGGDAVFVESNDGLLYAFAQADGTPRWAVPVGTRAPEGDQLATSAAYADGVLYLGSRDQRVRALDAVDGRLRWSTDLGAPVLASPALANGLVFVATVDGRLQVLDAADGQVRLDRPVGDGWPIQHSVVVANGRVYLGASDNTLYAFGLPEDAPPGAP</sequence>
<evidence type="ECO:0000313" key="3">
    <source>
        <dbReference type="EMBL" id="TRX73889.1"/>
    </source>
</evidence>
<feature type="signal peptide" evidence="1">
    <location>
        <begin position="1"/>
        <end position="21"/>
    </location>
</feature>
<proteinExistence type="predicted"/>
<feature type="domain" description="Pyrrolo-quinoline quinone repeat" evidence="2">
    <location>
        <begin position="360"/>
        <end position="430"/>
    </location>
</feature>
<dbReference type="EMBL" id="VJOY01000011">
    <property type="protein sequence ID" value="TRX73889.1"/>
    <property type="molecule type" value="Genomic_DNA"/>
</dbReference>
<dbReference type="AlphaFoldDB" id="A0A553GWL6"/>
<gene>
    <name evidence="3" type="ORF">FM069_15885</name>
</gene>
<dbReference type="SUPFAM" id="SSF50998">
    <property type="entry name" value="Quinoprotein alcohol dehydrogenase-like"/>
    <property type="match status" value="2"/>
</dbReference>
<dbReference type="PANTHER" id="PTHR34512:SF30">
    <property type="entry name" value="OUTER MEMBRANE PROTEIN ASSEMBLY FACTOR BAMB"/>
    <property type="match status" value="1"/>
</dbReference>
<dbReference type="PANTHER" id="PTHR34512">
    <property type="entry name" value="CELL SURFACE PROTEIN"/>
    <property type="match status" value="1"/>
</dbReference>
<protein>
    <submittedName>
        <fullName evidence="3">PQQ-binding-like beta-propeller repeat protein</fullName>
    </submittedName>
</protein>
<evidence type="ECO:0000256" key="1">
    <source>
        <dbReference type="SAM" id="SignalP"/>
    </source>
</evidence>
<comment type="caution">
    <text evidence="3">The sequence shown here is derived from an EMBL/GenBank/DDBJ whole genome shotgun (WGS) entry which is preliminary data.</text>
</comment>
<dbReference type="Gene3D" id="2.130.10.10">
    <property type="entry name" value="YVTN repeat-like/Quinoprotein amine dehydrogenase"/>
    <property type="match status" value="3"/>
</dbReference>
<evidence type="ECO:0000259" key="2">
    <source>
        <dbReference type="Pfam" id="PF13360"/>
    </source>
</evidence>
<dbReference type="Proteomes" id="UP000315235">
    <property type="component" value="Unassembled WGS sequence"/>
</dbReference>
<feature type="chain" id="PRO_5022043340" evidence="1">
    <location>
        <begin position="22"/>
        <end position="476"/>
    </location>
</feature>
<name>A0A553GWL6_9PSED</name>
<keyword evidence="4" id="KW-1185">Reference proteome</keyword>
<dbReference type="InterPro" id="IPR002372">
    <property type="entry name" value="PQQ_rpt_dom"/>
</dbReference>
<dbReference type="InterPro" id="IPR015943">
    <property type="entry name" value="WD40/YVTN_repeat-like_dom_sf"/>
</dbReference>